<dbReference type="InterPro" id="IPR027417">
    <property type="entry name" value="P-loop_NTPase"/>
</dbReference>
<evidence type="ECO:0000313" key="3">
    <source>
        <dbReference type="Proteomes" id="UP001202922"/>
    </source>
</evidence>
<organism evidence="2 3">
    <name type="scientific">Sinomonas terrae</name>
    <dbReference type="NCBI Taxonomy" id="2908838"/>
    <lineage>
        <taxon>Bacteria</taxon>
        <taxon>Bacillati</taxon>
        <taxon>Actinomycetota</taxon>
        <taxon>Actinomycetes</taxon>
        <taxon>Micrococcales</taxon>
        <taxon>Micrococcaceae</taxon>
        <taxon>Sinomonas</taxon>
    </lineage>
</organism>
<dbReference type="CDD" id="cd02042">
    <property type="entry name" value="ParAB_family"/>
    <property type="match status" value="1"/>
</dbReference>
<name>A0ABS9U793_9MICC</name>
<comment type="caution">
    <text evidence="2">The sequence shown here is derived from an EMBL/GenBank/DDBJ whole genome shotgun (WGS) entry which is preliminary data.</text>
</comment>
<feature type="domain" description="AAA" evidence="1">
    <location>
        <begin position="3"/>
        <end position="173"/>
    </location>
</feature>
<dbReference type="Pfam" id="PF13614">
    <property type="entry name" value="AAA_31"/>
    <property type="match status" value="1"/>
</dbReference>
<dbReference type="Gene3D" id="3.40.50.300">
    <property type="entry name" value="P-loop containing nucleotide triphosphate hydrolases"/>
    <property type="match status" value="1"/>
</dbReference>
<proteinExistence type="predicted"/>
<dbReference type="EMBL" id="JAKZBV010000003">
    <property type="protein sequence ID" value="MCH6472569.1"/>
    <property type="molecule type" value="Genomic_DNA"/>
</dbReference>
<protein>
    <submittedName>
        <fullName evidence="2">ParA family protein</fullName>
    </submittedName>
</protein>
<keyword evidence="3" id="KW-1185">Reference proteome</keyword>
<dbReference type="SUPFAM" id="SSF52540">
    <property type="entry name" value="P-loop containing nucleoside triphosphate hydrolases"/>
    <property type="match status" value="1"/>
</dbReference>
<evidence type="ECO:0000259" key="1">
    <source>
        <dbReference type="Pfam" id="PF13614"/>
    </source>
</evidence>
<dbReference type="InterPro" id="IPR050678">
    <property type="entry name" value="DNA_Partitioning_ATPase"/>
</dbReference>
<dbReference type="InterPro" id="IPR025669">
    <property type="entry name" value="AAA_dom"/>
</dbReference>
<dbReference type="Proteomes" id="UP001202922">
    <property type="component" value="Unassembled WGS sequence"/>
</dbReference>
<sequence>MAHVIAVGNRKGGVGKTSYVLNLAHALQLVGCRVLVGDLDPQRNLTDVLVGSDKEFDLTLFDAIYNEQAGTLAQVVSTTDFHGIDLLPGDEQLARIEAENLMAPEQRLRNAADGAGLAEEYDVILLDMPPALGRLTLNGLIYANETRVVADAEAFSVKGVVKYLELVDRVRGSSMYNRALGDPKIVINRYASTAEHSYQREALINAYGDAVIEPAIPRTTAIADGQSARVPLSRISSRGAVKAGEAYSNHAASIKKELNHR</sequence>
<evidence type="ECO:0000313" key="2">
    <source>
        <dbReference type="EMBL" id="MCH6472569.1"/>
    </source>
</evidence>
<dbReference type="RefSeq" id="WP_241056748.1">
    <property type="nucleotide sequence ID" value="NZ_JAKZBV010000003.1"/>
</dbReference>
<dbReference type="PANTHER" id="PTHR13696:SF99">
    <property type="entry name" value="COBYRINIC ACID AC-DIAMIDE SYNTHASE"/>
    <property type="match status" value="1"/>
</dbReference>
<accession>A0ABS9U793</accession>
<dbReference type="PANTHER" id="PTHR13696">
    <property type="entry name" value="P-LOOP CONTAINING NUCLEOSIDE TRIPHOSPHATE HYDROLASE"/>
    <property type="match status" value="1"/>
</dbReference>
<reference evidence="2 3" key="1">
    <citation type="submission" date="2022-03" db="EMBL/GenBank/DDBJ databases">
        <title>Sinomonas sp. isolated from a soil.</title>
        <authorList>
            <person name="Han J."/>
            <person name="Kim D.-U."/>
        </authorList>
    </citation>
    <scope>NUCLEOTIDE SEQUENCE [LARGE SCALE GENOMIC DNA]</scope>
    <source>
        <strain evidence="2 3">5-5</strain>
    </source>
</reference>
<gene>
    <name evidence="2" type="ORF">L0M17_21850</name>
</gene>